<evidence type="ECO:0000313" key="1">
    <source>
        <dbReference type="EMBL" id="KAE9076933.1"/>
    </source>
</evidence>
<evidence type="ECO:0000313" key="2">
    <source>
        <dbReference type="Proteomes" id="UP000440732"/>
    </source>
</evidence>
<dbReference type="InterPro" id="IPR036554">
    <property type="entry name" value="GHMP_kinase_C_sf"/>
</dbReference>
<feature type="non-terminal residue" evidence="1">
    <location>
        <position position="1"/>
    </location>
</feature>
<name>A0A6A3QKB5_9STRA</name>
<sequence>VFGARNMGGFGGCIVALAQQQHAQKLMDTLGSRVRGCRSAAMPSDGDAR</sequence>
<evidence type="ECO:0008006" key="3">
    <source>
        <dbReference type="Google" id="ProtNLM"/>
    </source>
</evidence>
<proteinExistence type="predicted"/>
<dbReference type="Proteomes" id="UP000440732">
    <property type="component" value="Unassembled WGS sequence"/>
</dbReference>
<comment type="caution">
    <text evidence="1">The sequence shown here is derived from an EMBL/GenBank/DDBJ whole genome shotgun (WGS) entry which is preliminary data.</text>
</comment>
<protein>
    <recommendedName>
        <fullName evidence="3">GHMP kinase C-terminal domain-containing protein</fullName>
    </recommendedName>
</protein>
<dbReference type="Gene3D" id="3.30.70.890">
    <property type="entry name" value="GHMP kinase, C-terminal domain"/>
    <property type="match status" value="1"/>
</dbReference>
<organism evidence="1 2">
    <name type="scientific">Phytophthora fragariae</name>
    <dbReference type="NCBI Taxonomy" id="53985"/>
    <lineage>
        <taxon>Eukaryota</taxon>
        <taxon>Sar</taxon>
        <taxon>Stramenopiles</taxon>
        <taxon>Oomycota</taxon>
        <taxon>Peronosporomycetes</taxon>
        <taxon>Peronosporales</taxon>
        <taxon>Peronosporaceae</taxon>
        <taxon>Phytophthora</taxon>
    </lineage>
</organism>
<reference evidence="1 2" key="1">
    <citation type="submission" date="2018-08" db="EMBL/GenBank/DDBJ databases">
        <title>Genomic investigation of the strawberry pathogen Phytophthora fragariae indicates pathogenicity is determined by transcriptional variation in three key races.</title>
        <authorList>
            <person name="Adams T.M."/>
            <person name="Armitage A.D."/>
            <person name="Sobczyk M.K."/>
            <person name="Bates H.J."/>
            <person name="Dunwell J.M."/>
            <person name="Nellist C.F."/>
            <person name="Harrison R.J."/>
        </authorList>
    </citation>
    <scope>NUCLEOTIDE SEQUENCE [LARGE SCALE GENOMIC DNA]</scope>
    <source>
        <strain evidence="1 2">NOV-5</strain>
    </source>
</reference>
<accession>A0A6A3QKB5</accession>
<dbReference type="AlphaFoldDB" id="A0A6A3QKB5"/>
<gene>
    <name evidence="1" type="ORF">PF006_g28023</name>
</gene>
<dbReference type="EMBL" id="QXGA01004029">
    <property type="protein sequence ID" value="KAE9076933.1"/>
    <property type="molecule type" value="Genomic_DNA"/>
</dbReference>